<organism evidence="12 13">
    <name type="scientific">Fasciola hepatica</name>
    <name type="common">Liver fluke</name>
    <dbReference type="NCBI Taxonomy" id="6192"/>
    <lineage>
        <taxon>Eukaryota</taxon>
        <taxon>Metazoa</taxon>
        <taxon>Spiralia</taxon>
        <taxon>Lophotrochozoa</taxon>
        <taxon>Platyhelminthes</taxon>
        <taxon>Trematoda</taxon>
        <taxon>Digenea</taxon>
        <taxon>Plagiorchiida</taxon>
        <taxon>Echinostomata</taxon>
        <taxon>Echinostomatoidea</taxon>
        <taxon>Fasciolidae</taxon>
        <taxon>Fasciola</taxon>
    </lineage>
</organism>
<feature type="region of interest" description="Disordered" evidence="10">
    <location>
        <begin position="1"/>
        <end position="26"/>
    </location>
</feature>
<dbReference type="PROSITE" id="PS50089">
    <property type="entry name" value="ZF_RING_2"/>
    <property type="match status" value="1"/>
</dbReference>
<dbReference type="PANTHER" id="PTHR12983">
    <property type="entry name" value="RING FINGER 10 FAMILY MEMBER"/>
    <property type="match status" value="1"/>
</dbReference>
<evidence type="ECO:0000256" key="5">
    <source>
        <dbReference type="ARBA" id="ARBA00022771"/>
    </source>
</evidence>
<evidence type="ECO:0000256" key="10">
    <source>
        <dbReference type="SAM" id="MobiDB-lite"/>
    </source>
</evidence>
<name>A0A4E0RWM2_FASHE</name>
<gene>
    <name evidence="12" type="ORF">D915_009623</name>
</gene>
<dbReference type="PANTHER" id="PTHR12983:SF9">
    <property type="entry name" value="E3 UBIQUITIN-PROTEIN LIGASE RNF10"/>
    <property type="match status" value="1"/>
</dbReference>
<keyword evidence="3" id="KW-0963">Cytoplasm</keyword>
<evidence type="ECO:0000259" key="11">
    <source>
        <dbReference type="PROSITE" id="PS50089"/>
    </source>
</evidence>
<dbReference type="InterPro" id="IPR013083">
    <property type="entry name" value="Znf_RING/FYVE/PHD"/>
</dbReference>
<evidence type="ECO:0000256" key="9">
    <source>
        <dbReference type="PROSITE-ProRule" id="PRU00175"/>
    </source>
</evidence>
<keyword evidence="13" id="KW-1185">Reference proteome</keyword>
<dbReference type="GO" id="GO:0045944">
    <property type="term" value="P:positive regulation of transcription by RNA polymerase II"/>
    <property type="evidence" value="ECO:0007669"/>
    <property type="project" value="TreeGrafter"/>
</dbReference>
<evidence type="ECO:0000256" key="8">
    <source>
        <dbReference type="ARBA" id="ARBA00035390"/>
    </source>
</evidence>
<dbReference type="InterPro" id="IPR017907">
    <property type="entry name" value="Znf_RING_CS"/>
</dbReference>
<evidence type="ECO:0000256" key="6">
    <source>
        <dbReference type="ARBA" id="ARBA00022833"/>
    </source>
</evidence>
<dbReference type="PROSITE" id="PS00518">
    <property type="entry name" value="ZF_RING_1"/>
    <property type="match status" value="1"/>
</dbReference>
<keyword evidence="5 9" id="KW-0863">Zinc-finger</keyword>
<evidence type="ECO:0000313" key="13">
    <source>
        <dbReference type="Proteomes" id="UP000230066"/>
    </source>
</evidence>
<dbReference type="GO" id="GO:0005737">
    <property type="term" value="C:cytoplasm"/>
    <property type="evidence" value="ECO:0007669"/>
    <property type="project" value="UniProtKB-SubCell"/>
</dbReference>
<dbReference type="SUPFAM" id="SSF57850">
    <property type="entry name" value="RING/U-box"/>
    <property type="match status" value="1"/>
</dbReference>
<dbReference type="EMBL" id="JXXN02005959">
    <property type="protein sequence ID" value="THD19630.1"/>
    <property type="molecule type" value="Genomic_DNA"/>
</dbReference>
<evidence type="ECO:0000313" key="12">
    <source>
        <dbReference type="EMBL" id="THD19630.1"/>
    </source>
</evidence>
<sequence length="605" mass="67667">MEIWLARSGMNAPRPSNTEPRNSGRCVDTVVRNGRSFQPNSRGRTRGDRPIRVRRDRYAAITEQLRAVNVDHSTDLRNCHDAARKEHTQQPCCDGYINASKLMVLPGTLEHEVEDDRLRNWSSLVLVVQLIHEDLACPICLYPPVFPRMERCGHVYCGPCVLQYINHENEFPAKKCAVCSWVIRQEDLKRVKIISVSPLRVGGSLELTLLKRSYSKPNLFSIVPVGNRHDVEFQFIQETTLDVITSELDEEIQALLAYKHACVDDGNVELVPNISSLVSCTEEELKAFRQRSSVIGPKTHVGSGLDLSFKDDNHVPAPSSTSEMVFFYQASDGQLIFLDGLMWKCLLTDYGSVLNLPATLNVTVTGVRTYKMNQSLRRRWQHLGHVPWGRTFSMIEIELEPHVSGATLSRFSSALSVRLTERTRRQLEDVRLTQLKEAAENRIPTLPEGFRLSGHAELGDSSKIHFVSVFIAGSPPDPSEFVPLCSTVSVPRKPSASFAEVTKMGARSVVGDNRVANFSRGSPNNRHPVAFDLSAELWPSLDGQQPKNDFETVAGPSGQWRTPRNPPCALDSGAFRSGDNIGEILSTNRSLKTGRKRRSFISKDI</sequence>
<accession>A0A4E0RWM2</accession>
<feature type="region of interest" description="Disordered" evidence="10">
    <location>
        <begin position="544"/>
        <end position="565"/>
    </location>
</feature>
<evidence type="ECO:0000256" key="7">
    <source>
        <dbReference type="ARBA" id="ARBA00035131"/>
    </source>
</evidence>
<dbReference type="InterPro" id="IPR039739">
    <property type="entry name" value="MAG2/RNF10"/>
</dbReference>
<proteinExistence type="inferred from homology"/>
<evidence type="ECO:0000256" key="3">
    <source>
        <dbReference type="ARBA" id="ARBA00022490"/>
    </source>
</evidence>
<feature type="domain" description="RING-type" evidence="11">
    <location>
        <begin position="137"/>
        <end position="180"/>
    </location>
</feature>
<dbReference type="InterPro" id="IPR001841">
    <property type="entry name" value="Znf_RING"/>
</dbReference>
<dbReference type="InterPro" id="IPR018957">
    <property type="entry name" value="Znf_C3HC4_RING-type"/>
</dbReference>
<dbReference type="Proteomes" id="UP000230066">
    <property type="component" value="Unassembled WGS sequence"/>
</dbReference>
<keyword evidence="6" id="KW-0862">Zinc</keyword>
<evidence type="ECO:0000256" key="4">
    <source>
        <dbReference type="ARBA" id="ARBA00022723"/>
    </source>
</evidence>
<dbReference type="GO" id="GO:0000976">
    <property type="term" value="F:transcription cis-regulatory region binding"/>
    <property type="evidence" value="ECO:0007669"/>
    <property type="project" value="TreeGrafter"/>
</dbReference>
<comment type="similarity">
    <text evidence="2">Belongs to the RNF10 family.</text>
</comment>
<reference evidence="12" key="1">
    <citation type="submission" date="2019-03" db="EMBL/GenBank/DDBJ databases">
        <title>Improved annotation for the trematode Fasciola hepatica.</title>
        <authorList>
            <person name="Choi Y.-J."/>
            <person name="Martin J."/>
            <person name="Mitreva M."/>
        </authorList>
    </citation>
    <scope>NUCLEOTIDE SEQUENCE [LARGE SCALE GENOMIC DNA]</scope>
</reference>
<protein>
    <recommendedName>
        <fullName evidence="7">E3 ubiquitin-protein ligase RNF10</fullName>
    </recommendedName>
    <alternativeName>
        <fullName evidence="8">RING finger protein 10</fullName>
    </alternativeName>
</protein>
<evidence type="ECO:0000256" key="1">
    <source>
        <dbReference type="ARBA" id="ARBA00004496"/>
    </source>
</evidence>
<comment type="subcellular location">
    <subcellularLocation>
        <location evidence="1">Cytoplasm</location>
    </subcellularLocation>
</comment>
<dbReference type="Pfam" id="PF00097">
    <property type="entry name" value="zf-C3HC4"/>
    <property type="match status" value="1"/>
</dbReference>
<dbReference type="GO" id="GO:0008270">
    <property type="term" value="F:zinc ion binding"/>
    <property type="evidence" value="ECO:0007669"/>
    <property type="project" value="UniProtKB-KW"/>
</dbReference>
<dbReference type="Gene3D" id="3.30.40.10">
    <property type="entry name" value="Zinc/RING finger domain, C3HC4 (zinc finger)"/>
    <property type="match status" value="1"/>
</dbReference>
<keyword evidence="4" id="KW-0479">Metal-binding</keyword>
<dbReference type="SMART" id="SM00184">
    <property type="entry name" value="RING"/>
    <property type="match status" value="1"/>
</dbReference>
<comment type="caution">
    <text evidence="12">The sequence shown here is derived from an EMBL/GenBank/DDBJ whole genome shotgun (WGS) entry which is preliminary data.</text>
</comment>
<evidence type="ECO:0000256" key="2">
    <source>
        <dbReference type="ARBA" id="ARBA00008117"/>
    </source>
</evidence>
<dbReference type="AlphaFoldDB" id="A0A4E0RWM2"/>